<dbReference type="GeneID" id="67183611"/>
<dbReference type="eggNOG" id="ENOG5032XB1">
    <property type="taxonomic scope" value="Bacteria"/>
</dbReference>
<evidence type="ECO:0000313" key="2">
    <source>
        <dbReference type="Proteomes" id="UP000006683"/>
    </source>
</evidence>
<dbReference type="Proteomes" id="UP000006683">
    <property type="component" value="Chromosome"/>
</dbReference>
<dbReference type="KEGG" id="fbl:Fbal_3396"/>
<proteinExistence type="predicted"/>
<organism evidence="1 2">
    <name type="scientific">Ferrimonas balearica (strain DSM 9799 / CCM 4581 / KCTC 23876 / PAT)</name>
    <dbReference type="NCBI Taxonomy" id="550540"/>
    <lineage>
        <taxon>Bacteria</taxon>
        <taxon>Pseudomonadati</taxon>
        <taxon>Pseudomonadota</taxon>
        <taxon>Gammaproteobacteria</taxon>
        <taxon>Alteromonadales</taxon>
        <taxon>Ferrimonadaceae</taxon>
        <taxon>Ferrimonas</taxon>
    </lineage>
</organism>
<sequence length="167" mass="18116">MDRRQFLLAGLVGTAAVATGVVLWPVEKPMPGLTDPQARVLRALVVPVLEGAAPTAQLDAQADTIVANVAHTIATLPEGSQAQLNQLFDLLENRLGALALTGSLTPLLARQPEQLAAMLEQWRQHFLDTLVIAYQGLKELIQAAWYADPAHWPSLAYQKPQWPKVSA</sequence>
<accession>E1SM85</accession>
<dbReference type="RefSeq" id="WP_013346900.1">
    <property type="nucleotide sequence ID" value="NC_014541.1"/>
</dbReference>
<evidence type="ECO:0000313" key="1">
    <source>
        <dbReference type="EMBL" id="ADN77594.1"/>
    </source>
</evidence>
<reference evidence="1 2" key="1">
    <citation type="journal article" date="2010" name="Stand. Genomic Sci.">
        <title>Complete genome sequence of Ferrimonas balearica type strain (PAT).</title>
        <authorList>
            <person name="Nolan M."/>
            <person name="Sikorski J."/>
            <person name="Davenport K."/>
            <person name="Lucas S."/>
            <person name="Glavina Del Rio T."/>
            <person name="Tice H."/>
            <person name="Cheng J."/>
            <person name="Goodwin L."/>
            <person name="Pitluck S."/>
            <person name="Liolios K."/>
            <person name="Ivanova N."/>
            <person name="Mavromatis K."/>
            <person name="Ovchinnikova G."/>
            <person name="Pati A."/>
            <person name="Chen A."/>
            <person name="Palaniappan K."/>
            <person name="Land M."/>
            <person name="Hauser L."/>
            <person name="Chang Y."/>
            <person name="Jeffries C."/>
            <person name="Tapia R."/>
            <person name="Brettin T."/>
            <person name="Detter J."/>
            <person name="Han C."/>
            <person name="Yasawong M."/>
            <person name="Rohde M."/>
            <person name="Tindall B."/>
            <person name="Goker M."/>
            <person name="Woyke T."/>
            <person name="Bristow J."/>
            <person name="Eisen J."/>
            <person name="Markowitz V."/>
            <person name="Hugenholtz P."/>
            <person name="Kyrpides N."/>
            <person name="Klenk H."/>
            <person name="Lapidus A."/>
        </authorList>
    </citation>
    <scope>NUCLEOTIDE SEQUENCE [LARGE SCALE GENOMIC DNA]</scope>
    <source>
        <strain evidence="2">DSM 9799 / CCM 4581 / KCTC 23876 / PAT</strain>
    </source>
</reference>
<dbReference type="EMBL" id="CP002209">
    <property type="protein sequence ID" value="ADN77594.1"/>
    <property type="molecule type" value="Genomic_DNA"/>
</dbReference>
<evidence type="ECO:0008006" key="3">
    <source>
        <dbReference type="Google" id="ProtNLM"/>
    </source>
</evidence>
<gene>
    <name evidence="1" type="ordered locus">Fbal_3396</name>
</gene>
<dbReference type="OrthoDB" id="5771486at2"/>
<dbReference type="STRING" id="550540.Fbal_3396"/>
<keyword evidence="2" id="KW-1185">Reference proteome</keyword>
<protein>
    <recommendedName>
        <fullName evidence="3">Twin-arginine translocation pathway signal</fullName>
    </recommendedName>
</protein>
<name>E1SM85_FERBD</name>
<dbReference type="AlphaFoldDB" id="E1SM85"/>
<dbReference type="HOGENOM" id="CLU_114930_1_0_6"/>